<feature type="domain" description="GP-PDE" evidence="1">
    <location>
        <begin position="11"/>
        <end position="243"/>
    </location>
</feature>
<dbReference type="InterPro" id="IPR017946">
    <property type="entry name" value="PLC-like_Pdiesterase_TIM-brl"/>
</dbReference>
<dbReference type="EMBL" id="VIVQ01000001">
    <property type="protein sequence ID" value="TWE12948.1"/>
    <property type="molecule type" value="Genomic_DNA"/>
</dbReference>
<evidence type="ECO:0000313" key="3">
    <source>
        <dbReference type="Proteomes" id="UP000318297"/>
    </source>
</evidence>
<dbReference type="Gene3D" id="3.20.20.190">
    <property type="entry name" value="Phosphatidylinositol (PI) phosphodiesterase"/>
    <property type="match status" value="1"/>
</dbReference>
<dbReference type="Proteomes" id="UP000318297">
    <property type="component" value="Unassembled WGS sequence"/>
</dbReference>
<gene>
    <name evidence="2" type="ORF">BKA23_1775</name>
</gene>
<protein>
    <submittedName>
        <fullName evidence="2">Glycerophosphoryl diester phosphodiesterase</fullName>
    </submittedName>
</protein>
<accession>A0A561EBG5</accession>
<proteinExistence type="predicted"/>
<dbReference type="PANTHER" id="PTHR43805">
    <property type="entry name" value="GLYCEROPHOSPHORYL DIESTER PHOSPHODIESTERASE"/>
    <property type="match status" value="1"/>
</dbReference>
<dbReference type="GO" id="GO:0006629">
    <property type="term" value="P:lipid metabolic process"/>
    <property type="evidence" value="ECO:0007669"/>
    <property type="project" value="InterPro"/>
</dbReference>
<name>A0A561EBG5_9MICO</name>
<keyword evidence="3" id="KW-1185">Reference proteome</keyword>
<dbReference type="Pfam" id="PF03009">
    <property type="entry name" value="GDPD"/>
    <property type="match status" value="1"/>
</dbReference>
<organism evidence="2 3">
    <name type="scientific">Rudaeicoccus suwonensis</name>
    <dbReference type="NCBI Taxonomy" id="657409"/>
    <lineage>
        <taxon>Bacteria</taxon>
        <taxon>Bacillati</taxon>
        <taxon>Actinomycetota</taxon>
        <taxon>Actinomycetes</taxon>
        <taxon>Micrococcales</taxon>
        <taxon>Dermacoccaceae</taxon>
        <taxon>Rudaeicoccus</taxon>
    </lineage>
</organism>
<dbReference type="OrthoDB" id="5241788at2"/>
<dbReference type="GO" id="GO:0008081">
    <property type="term" value="F:phosphoric diester hydrolase activity"/>
    <property type="evidence" value="ECO:0007669"/>
    <property type="project" value="InterPro"/>
</dbReference>
<evidence type="ECO:0000259" key="1">
    <source>
        <dbReference type="PROSITE" id="PS51704"/>
    </source>
</evidence>
<dbReference type="PROSITE" id="PS51704">
    <property type="entry name" value="GP_PDE"/>
    <property type="match status" value="1"/>
</dbReference>
<dbReference type="SUPFAM" id="SSF51695">
    <property type="entry name" value="PLC-like phosphodiesterases"/>
    <property type="match status" value="1"/>
</dbReference>
<comment type="caution">
    <text evidence="2">The sequence shown here is derived from an EMBL/GenBank/DDBJ whole genome shotgun (WGS) entry which is preliminary data.</text>
</comment>
<dbReference type="InterPro" id="IPR030395">
    <property type="entry name" value="GP_PDE_dom"/>
</dbReference>
<reference evidence="2 3" key="1">
    <citation type="submission" date="2019-06" db="EMBL/GenBank/DDBJ databases">
        <title>Sequencing the genomes of 1000 actinobacteria strains.</title>
        <authorList>
            <person name="Klenk H.-P."/>
        </authorList>
    </citation>
    <scope>NUCLEOTIDE SEQUENCE [LARGE SCALE GENOMIC DNA]</scope>
    <source>
        <strain evidence="2 3">DSM 19560</strain>
    </source>
</reference>
<dbReference type="AlphaFoldDB" id="A0A561EBG5"/>
<dbReference type="CDD" id="cd08561">
    <property type="entry name" value="GDPD_cytoplasmic_ScUgpQ2_like"/>
    <property type="match status" value="1"/>
</dbReference>
<evidence type="ECO:0000313" key="2">
    <source>
        <dbReference type="EMBL" id="TWE12948.1"/>
    </source>
</evidence>
<dbReference type="RefSeq" id="WP_145227322.1">
    <property type="nucleotide sequence ID" value="NZ_VIVQ01000001.1"/>
</dbReference>
<dbReference type="PANTHER" id="PTHR43805:SF1">
    <property type="entry name" value="GP-PDE DOMAIN-CONTAINING PROTEIN"/>
    <property type="match status" value="1"/>
</dbReference>
<sequence length="250" mass="27380">MKTAYLDGPGVLAMAHRGFSRTGLENSMAAFAAAVDLGFRYVETDVHATSDGVLLALHDSTLDRVTDRTGVIADLPWSAVREAKIAGTEPIPTFDELLETWPELRINIDCKAAGAVQPLAEAIERHGAHDRVCIASFSDRRRRSVLRQLTRPTATSAGPVTTGALAIGRIPLVHSAFGVDCIQIPQRVGSRPLVTARLIRSMHAREVQVHVWTVDDPDDMHRLLDLGVDGLITDRSDVLKDVLQQRNQWV</sequence>